<feature type="transmembrane region" description="Helical" evidence="7">
    <location>
        <begin position="79"/>
        <end position="102"/>
    </location>
</feature>
<feature type="transmembrane region" description="Helical" evidence="7">
    <location>
        <begin position="114"/>
        <end position="136"/>
    </location>
</feature>
<keyword evidence="5 7" id="KW-1133">Transmembrane helix</keyword>
<dbReference type="EMBL" id="QXHD01000004">
    <property type="protein sequence ID" value="NEZ58352.1"/>
    <property type="molecule type" value="Genomic_DNA"/>
</dbReference>
<evidence type="ECO:0000256" key="1">
    <source>
        <dbReference type="ARBA" id="ARBA00004651"/>
    </source>
</evidence>
<gene>
    <name evidence="8" type="ORF">DXZ20_22440</name>
</gene>
<feature type="transmembrane region" description="Helical" evidence="7">
    <location>
        <begin position="411"/>
        <end position="429"/>
    </location>
</feature>
<feature type="transmembrane region" description="Helical" evidence="7">
    <location>
        <begin position="290"/>
        <end position="307"/>
    </location>
</feature>
<feature type="transmembrane region" description="Helical" evidence="7">
    <location>
        <begin position="327"/>
        <end position="348"/>
    </location>
</feature>
<evidence type="ECO:0000256" key="4">
    <source>
        <dbReference type="ARBA" id="ARBA00022692"/>
    </source>
</evidence>
<dbReference type="AlphaFoldDB" id="A0A6M0RRF5"/>
<dbReference type="PANTHER" id="PTHR30250">
    <property type="entry name" value="PST FAMILY PREDICTED COLANIC ACID TRANSPORTER"/>
    <property type="match status" value="1"/>
</dbReference>
<feature type="transmembrane region" description="Helical" evidence="7">
    <location>
        <begin position="148"/>
        <end position="173"/>
    </location>
</feature>
<evidence type="ECO:0000256" key="7">
    <source>
        <dbReference type="SAM" id="Phobius"/>
    </source>
</evidence>
<dbReference type="PANTHER" id="PTHR30250:SF10">
    <property type="entry name" value="LIPOPOLYSACCHARIDE BIOSYNTHESIS PROTEIN WZXC"/>
    <property type="match status" value="1"/>
</dbReference>
<organism evidence="8 9">
    <name type="scientific">Adonisia turfae CCMR0081</name>
    <dbReference type="NCBI Taxonomy" id="2292702"/>
    <lineage>
        <taxon>Bacteria</taxon>
        <taxon>Bacillati</taxon>
        <taxon>Cyanobacteriota</taxon>
        <taxon>Adonisia</taxon>
        <taxon>Adonisia turfae</taxon>
    </lineage>
</organism>
<feature type="transmembrane region" description="Helical" evidence="7">
    <location>
        <begin position="355"/>
        <end position="375"/>
    </location>
</feature>
<dbReference type="Pfam" id="PF13440">
    <property type="entry name" value="Polysacc_synt_3"/>
    <property type="match status" value="1"/>
</dbReference>
<comment type="subcellular location">
    <subcellularLocation>
        <location evidence="1">Cell membrane</location>
        <topology evidence="1">Multi-pass membrane protein</topology>
    </subcellularLocation>
</comment>
<comment type="similarity">
    <text evidence="2">Belongs to the polysaccharide synthase family.</text>
</comment>
<dbReference type="NCBIfam" id="NF007773">
    <property type="entry name" value="PRK10459.1"/>
    <property type="match status" value="1"/>
</dbReference>
<evidence type="ECO:0000313" key="9">
    <source>
        <dbReference type="Proteomes" id="UP000481033"/>
    </source>
</evidence>
<evidence type="ECO:0000313" key="8">
    <source>
        <dbReference type="EMBL" id="NEZ58352.1"/>
    </source>
</evidence>
<keyword evidence="4 7" id="KW-0812">Transmembrane</keyword>
<evidence type="ECO:0000256" key="3">
    <source>
        <dbReference type="ARBA" id="ARBA00022475"/>
    </source>
</evidence>
<keyword evidence="9" id="KW-1185">Reference proteome</keyword>
<keyword evidence="3" id="KW-1003">Cell membrane</keyword>
<dbReference type="CDD" id="cd13127">
    <property type="entry name" value="MATE_tuaB_like"/>
    <property type="match status" value="1"/>
</dbReference>
<feature type="transmembrane region" description="Helical" evidence="7">
    <location>
        <begin position="441"/>
        <end position="463"/>
    </location>
</feature>
<name>A0A6M0RRF5_9CYAN</name>
<evidence type="ECO:0000256" key="6">
    <source>
        <dbReference type="ARBA" id="ARBA00023136"/>
    </source>
</evidence>
<feature type="transmembrane region" description="Helical" evidence="7">
    <location>
        <begin position="230"/>
        <end position="246"/>
    </location>
</feature>
<keyword evidence="6 7" id="KW-0472">Membrane</keyword>
<comment type="caution">
    <text evidence="8">The sequence shown here is derived from an EMBL/GenBank/DDBJ whole genome shotgun (WGS) entry which is preliminary data.</text>
</comment>
<feature type="transmembrane region" description="Helical" evidence="7">
    <location>
        <begin position="381"/>
        <end position="399"/>
    </location>
</feature>
<sequence length="487" mass="54587">MSLRQKAIQGAMWSAIEKWGAQLVSTAIFLLLARLLGAEAFGLVALANVFMYFMQIFLDQGFAQAIIQKDKLEPEHLDTAFWTSVLMGALFLLAVLAGAGAVANFYSEPELAPIIRWMSISFLFAGLSSVQSAILQRNMQFKVFAARSLVATAACGVAGIGAALMGLGVWSLVIKEIVFGSTGALMLWSSSDWRPGFRFSPQHFRELFSFGINIIGFNFLNFLNRRSDDLLIGYFLGTVALGYYNVAYRLLLIMIKLLTNVTAQVALPTFSRLQKEPERMRNAFYRVTRYTSFVSFPAFLGMAVLAPELIQTLFGPEWLPSVSVMQILALIGILQSVQYFSGTVLLAMNKPLWRLRVIFMITVCNVIGFFISVRWGITAVAASYVICVYIFSPVFLVLIKKLIDIDFRKYFSQYITPLLSSLLMMAFILGAKRIFYDWNNAYITLITYMTIGTVAYLFGVMFLSPNLLSQTYRLTLSSLPNSLQKRK</sequence>
<proteinExistence type="inferred from homology"/>
<protein>
    <submittedName>
        <fullName evidence="8">Colanic acid exporter</fullName>
    </submittedName>
</protein>
<accession>A0A6M0RRF5</accession>
<reference evidence="8 9" key="1">
    <citation type="journal article" date="2020" name="Microb. Ecol.">
        <title>Ecogenomics of the Marine Benthic Filamentous Cyanobacterium Adonisia.</title>
        <authorList>
            <person name="Walter J.M."/>
            <person name="Coutinho F.H."/>
            <person name="Leomil L."/>
            <person name="Hargreaves P.I."/>
            <person name="Campeao M.E."/>
            <person name="Vieira V.V."/>
            <person name="Silva B.S."/>
            <person name="Fistarol G.O."/>
            <person name="Salomon P.S."/>
            <person name="Sawabe T."/>
            <person name="Mino S."/>
            <person name="Hosokawa M."/>
            <person name="Miyashita H."/>
            <person name="Maruyama F."/>
            <person name="van Verk M.C."/>
            <person name="Dutilh B.E."/>
            <person name="Thompson C.C."/>
            <person name="Thompson F.L."/>
        </authorList>
    </citation>
    <scope>NUCLEOTIDE SEQUENCE [LARGE SCALE GENOMIC DNA]</scope>
    <source>
        <strain evidence="8 9">CCMR0081</strain>
    </source>
</reference>
<dbReference type="GO" id="GO:0005886">
    <property type="term" value="C:plasma membrane"/>
    <property type="evidence" value="ECO:0007669"/>
    <property type="project" value="UniProtKB-SubCell"/>
</dbReference>
<evidence type="ECO:0000256" key="2">
    <source>
        <dbReference type="ARBA" id="ARBA00007430"/>
    </source>
</evidence>
<dbReference type="Proteomes" id="UP000481033">
    <property type="component" value="Unassembled WGS sequence"/>
</dbReference>
<dbReference type="RefSeq" id="WP_163700820.1">
    <property type="nucleotide sequence ID" value="NZ_QXHD01000004.1"/>
</dbReference>
<dbReference type="InterPro" id="IPR050833">
    <property type="entry name" value="Poly_Biosynth_Transport"/>
</dbReference>
<evidence type="ECO:0000256" key="5">
    <source>
        <dbReference type="ARBA" id="ARBA00022989"/>
    </source>
</evidence>